<evidence type="ECO:0000313" key="19">
    <source>
        <dbReference type="Proteomes" id="UP000694422"/>
    </source>
</evidence>
<dbReference type="SUPFAM" id="SSF52540">
    <property type="entry name" value="P-loop containing nucleoside triphosphate hydrolases"/>
    <property type="match status" value="3"/>
</dbReference>
<dbReference type="Gene3D" id="3.40.50.300">
    <property type="entry name" value="P-loop containing nucleotide triphosphate hydrolases"/>
    <property type="match status" value="3"/>
</dbReference>
<evidence type="ECO:0000256" key="4">
    <source>
        <dbReference type="ARBA" id="ARBA00004555"/>
    </source>
</evidence>
<organism evidence="18 19">
    <name type="scientific">Spermophilus dauricus</name>
    <name type="common">Daurian ground squirrel</name>
    <dbReference type="NCBI Taxonomy" id="99837"/>
    <lineage>
        <taxon>Eukaryota</taxon>
        <taxon>Metazoa</taxon>
        <taxon>Chordata</taxon>
        <taxon>Craniata</taxon>
        <taxon>Vertebrata</taxon>
        <taxon>Euteleostomi</taxon>
        <taxon>Mammalia</taxon>
        <taxon>Eutheria</taxon>
        <taxon>Euarchontoglires</taxon>
        <taxon>Glires</taxon>
        <taxon>Rodentia</taxon>
        <taxon>Sciuromorpha</taxon>
        <taxon>Sciuridae</taxon>
        <taxon>Xerinae</taxon>
        <taxon>Marmotini</taxon>
        <taxon>Spermophilus</taxon>
    </lineage>
</organism>
<dbReference type="InterPro" id="IPR027417">
    <property type="entry name" value="P-loop_NTPase"/>
</dbReference>
<evidence type="ECO:0000256" key="6">
    <source>
        <dbReference type="ARBA" id="ARBA00022490"/>
    </source>
</evidence>
<dbReference type="FunFam" id="3.40.50.300:FF:000536">
    <property type="entry name" value="GTPase IMAP family member 8"/>
    <property type="match status" value="3"/>
</dbReference>
<evidence type="ECO:0000256" key="15">
    <source>
        <dbReference type="ARBA" id="ARBA00077278"/>
    </source>
</evidence>
<dbReference type="GO" id="GO:0005829">
    <property type="term" value="C:cytosol"/>
    <property type="evidence" value="ECO:0007669"/>
    <property type="project" value="UniProtKB-SubCell"/>
</dbReference>
<dbReference type="Ensembl" id="ENSSDAT00000023823.1">
    <property type="protein sequence ID" value="ENSSDAP00000020849.1"/>
    <property type="gene ID" value="ENSSDAG00000018949.1"/>
</dbReference>
<dbReference type="PROSITE" id="PS51720">
    <property type="entry name" value="G_AIG1"/>
    <property type="match status" value="3"/>
</dbReference>
<proteinExistence type="inferred from homology"/>
<reference evidence="18" key="2">
    <citation type="submission" date="2025-09" db="UniProtKB">
        <authorList>
            <consortium name="Ensembl"/>
        </authorList>
    </citation>
    <scope>IDENTIFICATION</scope>
</reference>
<evidence type="ECO:0000256" key="11">
    <source>
        <dbReference type="ARBA" id="ARBA00023128"/>
    </source>
</evidence>
<dbReference type="Pfam" id="PF04548">
    <property type="entry name" value="AIG1"/>
    <property type="match status" value="3"/>
</dbReference>
<evidence type="ECO:0000313" key="18">
    <source>
        <dbReference type="Ensembl" id="ENSSDAP00000020849.1"/>
    </source>
</evidence>
<evidence type="ECO:0000256" key="14">
    <source>
        <dbReference type="ARBA" id="ARBA00073539"/>
    </source>
</evidence>
<comment type="function">
    <text evidence="13">Exerts an anti-apoptotic effect in the immune system and is involved in responses to infections.</text>
</comment>
<feature type="domain" description="AIG1-type G" evidence="17">
    <location>
        <begin position="260"/>
        <end position="450"/>
    </location>
</feature>
<evidence type="ECO:0000256" key="3">
    <source>
        <dbReference type="ARBA" id="ARBA00004514"/>
    </source>
</evidence>
<feature type="domain" description="AIG1-type G" evidence="17">
    <location>
        <begin position="451"/>
        <end position="658"/>
    </location>
</feature>
<feature type="domain" description="AIG1-type G" evidence="17">
    <location>
        <begin position="43"/>
        <end position="247"/>
    </location>
</feature>
<keyword evidence="10" id="KW-0333">Golgi apparatus</keyword>
<feature type="region of interest" description="Disordered" evidence="16">
    <location>
        <begin position="1"/>
        <end position="39"/>
    </location>
</feature>
<keyword evidence="6" id="KW-0963">Cytoplasm</keyword>
<evidence type="ECO:0000256" key="8">
    <source>
        <dbReference type="ARBA" id="ARBA00022741"/>
    </source>
</evidence>
<dbReference type="GO" id="GO:0005739">
    <property type="term" value="C:mitochondrion"/>
    <property type="evidence" value="ECO:0007669"/>
    <property type="project" value="UniProtKB-SubCell"/>
</dbReference>
<dbReference type="GO" id="GO:0005525">
    <property type="term" value="F:GTP binding"/>
    <property type="evidence" value="ECO:0007669"/>
    <property type="project" value="UniProtKB-KW"/>
</dbReference>
<evidence type="ECO:0000256" key="7">
    <source>
        <dbReference type="ARBA" id="ARBA00022737"/>
    </source>
</evidence>
<evidence type="ECO:0000256" key="9">
    <source>
        <dbReference type="ARBA" id="ARBA00022824"/>
    </source>
</evidence>
<evidence type="ECO:0000256" key="2">
    <source>
        <dbReference type="ARBA" id="ARBA00004240"/>
    </source>
</evidence>
<dbReference type="PANTHER" id="PTHR10903:SF73">
    <property type="entry name" value="GTPASE IMAP FAMILY MEMBER 8"/>
    <property type="match status" value="1"/>
</dbReference>
<evidence type="ECO:0000256" key="1">
    <source>
        <dbReference type="ARBA" id="ARBA00004173"/>
    </source>
</evidence>
<evidence type="ECO:0000256" key="16">
    <source>
        <dbReference type="SAM" id="MobiDB-lite"/>
    </source>
</evidence>
<dbReference type="CDD" id="cd01852">
    <property type="entry name" value="AIG1"/>
    <property type="match status" value="3"/>
</dbReference>
<keyword evidence="9" id="KW-0256">Endoplasmic reticulum</keyword>
<keyword evidence="7" id="KW-0677">Repeat</keyword>
<dbReference type="AlphaFoldDB" id="A0A8C9QDV1"/>
<dbReference type="GO" id="GO:0005794">
    <property type="term" value="C:Golgi apparatus"/>
    <property type="evidence" value="ECO:0007669"/>
    <property type="project" value="UniProtKB-SubCell"/>
</dbReference>
<evidence type="ECO:0000256" key="10">
    <source>
        <dbReference type="ARBA" id="ARBA00023034"/>
    </source>
</evidence>
<comment type="similarity">
    <text evidence="5">Belongs to the TRAFAC class TrmE-Era-EngA-EngB-Septin-like GTPase superfamily. AIG1/Toc34/Toc159-like paraseptin GTPase family. IAN subfamily.</text>
</comment>
<name>A0A8C9QDV1_SPEDA</name>
<dbReference type="InterPro" id="IPR006703">
    <property type="entry name" value="G_AIG1"/>
</dbReference>
<comment type="subcellular location">
    <subcellularLocation>
        <location evidence="3">Cytoplasm</location>
        <location evidence="3">Cytosol</location>
    </subcellularLocation>
    <subcellularLocation>
        <location evidence="2">Endoplasmic reticulum</location>
    </subcellularLocation>
    <subcellularLocation>
        <location evidence="4">Golgi apparatus</location>
    </subcellularLocation>
    <subcellularLocation>
        <location evidence="1">Mitochondrion</location>
    </subcellularLocation>
</comment>
<reference evidence="18" key="1">
    <citation type="submission" date="2025-08" db="UniProtKB">
        <authorList>
            <consortium name="Ensembl"/>
        </authorList>
    </citation>
    <scope>IDENTIFICATION</scope>
</reference>
<sequence length="696" mass="77302">MILEAKESEIKASPAGKGLCATSSHDGRQKSKEGSRLEQGCGMSPLRLLLLGKHGAGKSATGNTILGTTVFNSKFSPRPVTQMCQRESGTMRGREVVVIDTPDLFSSMACAETKQRSLQECLELCAPGPHVLLLVIPIGHYTEEDKATIQGMLRVFGPEASRHVIIVFTWKDDLGHDLLQDYIENEPSLQASLAQHFLSRYCAFNNKAGDGERHSQVSQLLCEIQYLVDECKGQCVDFKTEGGSGERQLQATGPEWDPGMSELRILLVGKRGAGKSAAGNSLLGKRVFETRFREQSVTQSFRSESRTWGERKVCVIDAPDLSSSEASASELRRLTFPGPHAFLLVTPVGSYDEKDIQVLKAIQSHFGEKYIEYTIPLLTRKEDLEDQDLDTFLRNENKPVYDFIQKCGNGYSAFNYRATGEEEWGQVDGLLQKIEKMVQQNGSKPCVFREKETLSIVLVGRSGTGKSATGNTILGKPIFFSQLQAQPVTKACQSGRRTLDGQDIVVVDTPSFSQTPGIEKDPSWLEKEVEHCWSLCEKGTKILVLVFQLGQFTEQDKMAVKDLEAIFGKDVMRYTIVLFTRKEDLGREELEEYVKNIDNKALKNIIKNCKGRVCAFNNKETDEAQVAQVKTLLAMANKLRESLRKLRKTLGAIEPESSGAQSCGGEEHGLPRCPPVLCECSSDTWLCPCRTFPWLQ</sequence>
<protein>
    <recommendedName>
        <fullName evidence="14">GTPase IMAP family member 8</fullName>
    </recommendedName>
    <alternativeName>
        <fullName evidence="15">Immune-associated nucleotide-binding protein 9</fullName>
    </alternativeName>
</protein>
<dbReference type="InterPro" id="IPR045058">
    <property type="entry name" value="GIMA/IAN/Toc"/>
</dbReference>
<keyword evidence="8" id="KW-0547">Nucleotide-binding</keyword>
<evidence type="ECO:0000256" key="5">
    <source>
        <dbReference type="ARBA" id="ARBA00008535"/>
    </source>
</evidence>
<keyword evidence="11" id="KW-0496">Mitochondrion</keyword>
<accession>A0A8C9QDV1</accession>
<feature type="compositionally biased region" description="Basic and acidic residues" evidence="16">
    <location>
        <begin position="1"/>
        <end position="10"/>
    </location>
</feature>
<keyword evidence="12" id="KW-0342">GTP-binding</keyword>
<evidence type="ECO:0000256" key="13">
    <source>
        <dbReference type="ARBA" id="ARBA00056809"/>
    </source>
</evidence>
<dbReference type="Proteomes" id="UP000694422">
    <property type="component" value="Unplaced"/>
</dbReference>
<dbReference type="PANTHER" id="PTHR10903">
    <property type="entry name" value="GTPASE, IMAP FAMILY MEMBER-RELATED"/>
    <property type="match status" value="1"/>
</dbReference>
<keyword evidence="19" id="KW-1185">Reference proteome</keyword>
<feature type="compositionally biased region" description="Basic and acidic residues" evidence="16">
    <location>
        <begin position="25"/>
        <end position="36"/>
    </location>
</feature>
<evidence type="ECO:0000259" key="17">
    <source>
        <dbReference type="PROSITE" id="PS51720"/>
    </source>
</evidence>
<dbReference type="GO" id="GO:0005783">
    <property type="term" value="C:endoplasmic reticulum"/>
    <property type="evidence" value="ECO:0007669"/>
    <property type="project" value="UniProtKB-SubCell"/>
</dbReference>
<evidence type="ECO:0000256" key="12">
    <source>
        <dbReference type="ARBA" id="ARBA00023134"/>
    </source>
</evidence>